<organism evidence="1 2">
    <name type="scientific">Paenibacillus brasilensis</name>
    <dbReference type="NCBI Taxonomy" id="128574"/>
    <lineage>
        <taxon>Bacteria</taxon>
        <taxon>Bacillati</taxon>
        <taxon>Bacillota</taxon>
        <taxon>Bacilli</taxon>
        <taxon>Bacillales</taxon>
        <taxon>Paenibacillaceae</taxon>
        <taxon>Paenibacillus</taxon>
    </lineage>
</organism>
<evidence type="ECO:0008006" key="3">
    <source>
        <dbReference type="Google" id="ProtNLM"/>
    </source>
</evidence>
<evidence type="ECO:0000313" key="1">
    <source>
        <dbReference type="EMBL" id="MDQ0497381.1"/>
    </source>
</evidence>
<protein>
    <recommendedName>
        <fullName evidence="3">YolD-like protein</fullName>
    </recommendedName>
</protein>
<dbReference type="PANTHER" id="PTHR40051">
    <property type="entry name" value="IG HYPOTHETICAL 15966"/>
    <property type="match status" value="1"/>
</dbReference>
<dbReference type="Proteomes" id="UP001242811">
    <property type="component" value="Unassembled WGS sequence"/>
</dbReference>
<feature type="non-terminal residue" evidence="1">
    <location>
        <position position="102"/>
    </location>
</feature>
<dbReference type="RefSeq" id="WP_307500615.1">
    <property type="nucleotide sequence ID" value="NZ_JAUSWA010000083.1"/>
</dbReference>
<gene>
    <name evidence="1" type="ORF">QOZ95_005623</name>
</gene>
<name>A0ABU0L7V3_9BACL</name>
<proteinExistence type="predicted"/>
<dbReference type="InterPro" id="IPR014962">
    <property type="entry name" value="YolD"/>
</dbReference>
<dbReference type="PANTHER" id="PTHR40051:SF1">
    <property type="entry name" value="YOLD-LIKE FAMILY PROTEIN"/>
    <property type="match status" value="1"/>
</dbReference>
<dbReference type="EMBL" id="JAUSWA010000083">
    <property type="protein sequence ID" value="MDQ0497381.1"/>
    <property type="molecule type" value="Genomic_DNA"/>
</dbReference>
<dbReference type="Pfam" id="PF08863">
    <property type="entry name" value="YolD"/>
    <property type="match status" value="1"/>
</dbReference>
<keyword evidence="2" id="KW-1185">Reference proteome</keyword>
<accession>A0ABU0L7V3</accession>
<comment type="caution">
    <text evidence="1">The sequence shown here is derived from an EMBL/GenBank/DDBJ whole genome shotgun (WGS) entry which is preliminary data.</text>
</comment>
<reference evidence="1 2" key="1">
    <citation type="submission" date="2023-07" db="EMBL/GenBank/DDBJ databases">
        <title>Genomic Encyclopedia of Type Strains, Phase IV (KMG-IV): sequencing the most valuable type-strain genomes for metagenomic binning, comparative biology and taxonomic classification.</title>
        <authorList>
            <person name="Goeker M."/>
        </authorList>
    </citation>
    <scope>NUCLEOTIDE SEQUENCE [LARGE SCALE GENOMIC DNA]</scope>
    <source>
        <strain evidence="1 2">DSM 14914</strain>
    </source>
</reference>
<evidence type="ECO:0000313" key="2">
    <source>
        <dbReference type="Proteomes" id="UP001242811"/>
    </source>
</evidence>
<sequence>MENYPGSRRDERKKWNSAFILPEHRKRINEFYLSQNDVPQPALSSDELEELNYAVLQYLNERCAVEITYYRQKAIHRITGYLIKCDPISGILTLQNLGQDFK</sequence>